<feature type="domain" description="ATP synthase A/B type C-terminal" evidence="15">
    <location>
        <begin position="454"/>
        <end position="528"/>
    </location>
</feature>
<evidence type="ECO:0000259" key="15">
    <source>
        <dbReference type="Pfam" id="PF22919"/>
    </source>
</evidence>
<dbReference type="OrthoDB" id="9803053at2"/>
<dbReference type="Gene3D" id="2.30.30.650">
    <property type="match status" value="1"/>
</dbReference>
<dbReference type="FunFam" id="3.40.50.300:FF:000675">
    <property type="entry name" value="V-type ATP synthase alpha chain"/>
    <property type="match status" value="1"/>
</dbReference>
<comment type="function">
    <text evidence="11">Produces ATP from ADP in the presence of a proton gradient across the membrane. The V-type alpha chain is a catalytic subunit.</text>
</comment>
<evidence type="ECO:0000259" key="14">
    <source>
        <dbReference type="Pfam" id="PF16886"/>
    </source>
</evidence>
<dbReference type="GO" id="GO:0046034">
    <property type="term" value="P:ATP metabolic process"/>
    <property type="evidence" value="ECO:0007669"/>
    <property type="project" value="InterPro"/>
</dbReference>
<evidence type="ECO:0000313" key="16">
    <source>
        <dbReference type="EMBL" id="KGE88772.1"/>
    </source>
</evidence>
<evidence type="ECO:0000256" key="5">
    <source>
        <dbReference type="ARBA" id="ARBA00022741"/>
    </source>
</evidence>
<evidence type="ECO:0000256" key="2">
    <source>
        <dbReference type="ARBA" id="ARBA00012473"/>
    </source>
</evidence>
<gene>
    <name evidence="16" type="ORF">IX84_06405</name>
</gene>
<evidence type="ECO:0000256" key="8">
    <source>
        <dbReference type="ARBA" id="ARBA00023065"/>
    </source>
</evidence>
<evidence type="ECO:0000256" key="1">
    <source>
        <dbReference type="ARBA" id="ARBA00008936"/>
    </source>
</evidence>
<dbReference type="EMBL" id="JPOS01000016">
    <property type="protein sequence ID" value="KGE88772.1"/>
    <property type="molecule type" value="Genomic_DNA"/>
</dbReference>
<feature type="domain" description="ATPase F1/V1/A1 complex alpha/beta subunit nucleotide-binding" evidence="12">
    <location>
        <begin position="220"/>
        <end position="441"/>
    </location>
</feature>
<dbReference type="InterPro" id="IPR055190">
    <property type="entry name" value="ATP-synt_VA_C"/>
</dbReference>
<evidence type="ECO:0000259" key="12">
    <source>
        <dbReference type="Pfam" id="PF00006"/>
    </source>
</evidence>
<dbReference type="EC" id="7.1.2.2" evidence="2"/>
<dbReference type="NCBIfam" id="NF003220">
    <property type="entry name" value="PRK04192.1"/>
    <property type="match status" value="1"/>
</dbReference>
<dbReference type="InterPro" id="IPR022878">
    <property type="entry name" value="V-ATPase_asu"/>
</dbReference>
<dbReference type="InterPro" id="IPR031686">
    <property type="entry name" value="ATP-synth_a_Xtn"/>
</dbReference>
<evidence type="ECO:0000256" key="6">
    <source>
        <dbReference type="ARBA" id="ARBA00022840"/>
    </source>
</evidence>
<evidence type="ECO:0000256" key="10">
    <source>
        <dbReference type="ARBA" id="ARBA00048383"/>
    </source>
</evidence>
<dbReference type="SUPFAM" id="SSF52540">
    <property type="entry name" value="P-loop containing nucleoside triphosphate hydrolases"/>
    <property type="match status" value="1"/>
</dbReference>
<feature type="domain" description="ATPsynthase alpha/beta subunit barrel-sandwich" evidence="14">
    <location>
        <begin position="114"/>
        <end position="201"/>
    </location>
</feature>
<evidence type="ECO:0000259" key="13">
    <source>
        <dbReference type="Pfam" id="PF02874"/>
    </source>
</evidence>
<dbReference type="Proteomes" id="UP000029736">
    <property type="component" value="Unassembled WGS sequence"/>
</dbReference>
<dbReference type="InterPro" id="IPR020003">
    <property type="entry name" value="ATPase_a/bsu_AS"/>
</dbReference>
<dbReference type="InterPro" id="IPR004100">
    <property type="entry name" value="ATPase_F1/V1/A1_a/bsu_N"/>
</dbReference>
<organism evidence="16 17">
    <name type="scientific">Phaeodactylibacter xiamenensis</name>
    <dbReference type="NCBI Taxonomy" id="1524460"/>
    <lineage>
        <taxon>Bacteria</taxon>
        <taxon>Pseudomonadati</taxon>
        <taxon>Bacteroidota</taxon>
        <taxon>Saprospiria</taxon>
        <taxon>Saprospirales</taxon>
        <taxon>Haliscomenobacteraceae</taxon>
        <taxon>Phaeodactylibacter</taxon>
    </lineage>
</organism>
<reference evidence="16 17" key="1">
    <citation type="journal article" date="2014" name="Int. J. Syst. Evol. Microbiol.">
        <title>Phaeodactylibacter xiamenensis gen. nov., sp. nov., a member of the family Saprospiraceae isolated from the marine alga Phaeodactylum tricornutum.</title>
        <authorList>
            <person name="Chen Z.Jr."/>
            <person name="Lei X."/>
            <person name="Lai Q."/>
            <person name="Li Y."/>
            <person name="Zhang B."/>
            <person name="Zhang J."/>
            <person name="Zhang H."/>
            <person name="Yang L."/>
            <person name="Zheng W."/>
            <person name="Tian Y."/>
            <person name="Yu Z."/>
            <person name="Xu H.Jr."/>
            <person name="Zheng T."/>
        </authorList>
    </citation>
    <scope>NUCLEOTIDE SEQUENCE [LARGE SCALE GENOMIC DNA]</scope>
    <source>
        <strain evidence="16 17">KD52</strain>
    </source>
</reference>
<dbReference type="InterPro" id="IPR000194">
    <property type="entry name" value="ATPase_F1/V1/A1_a/bsu_nucl-bd"/>
</dbReference>
<comment type="catalytic activity">
    <reaction evidence="10">
        <text>ATP + H2O + 4 H(+)(in) = ADP + phosphate + 5 H(+)(out)</text>
        <dbReference type="Rhea" id="RHEA:57720"/>
        <dbReference type="ChEBI" id="CHEBI:15377"/>
        <dbReference type="ChEBI" id="CHEBI:15378"/>
        <dbReference type="ChEBI" id="CHEBI:30616"/>
        <dbReference type="ChEBI" id="CHEBI:43474"/>
        <dbReference type="ChEBI" id="CHEBI:456216"/>
        <dbReference type="EC" id="7.1.2.2"/>
    </reaction>
</comment>
<dbReference type="PANTHER" id="PTHR43607">
    <property type="entry name" value="V-TYPE PROTON ATPASE CATALYTIC SUBUNIT A"/>
    <property type="match status" value="1"/>
</dbReference>
<keyword evidence="7" id="KW-1278">Translocase</keyword>
<dbReference type="STRING" id="1524460.IX84_06405"/>
<keyword evidence="6" id="KW-0067">ATP-binding</keyword>
<dbReference type="AlphaFoldDB" id="A0A098SCK2"/>
<evidence type="ECO:0000313" key="17">
    <source>
        <dbReference type="Proteomes" id="UP000029736"/>
    </source>
</evidence>
<evidence type="ECO:0000256" key="7">
    <source>
        <dbReference type="ARBA" id="ARBA00022967"/>
    </source>
</evidence>
<comment type="caution">
    <text evidence="16">The sequence shown here is derived from an EMBL/GenBank/DDBJ whole genome shotgun (WGS) entry which is preliminary data.</text>
</comment>
<name>A0A098SCK2_9BACT</name>
<feature type="domain" description="ATPase F1/V1/A1 complex alpha/beta subunit N-terminal" evidence="13">
    <location>
        <begin position="21"/>
        <end position="76"/>
    </location>
</feature>
<evidence type="ECO:0000256" key="3">
    <source>
        <dbReference type="ARBA" id="ARBA00018003"/>
    </source>
</evidence>
<keyword evidence="5" id="KW-0547">Nucleotide-binding</keyword>
<dbReference type="PANTHER" id="PTHR43607:SF1">
    <property type="entry name" value="H(+)-TRANSPORTING TWO-SECTOR ATPASE"/>
    <property type="match status" value="1"/>
</dbReference>
<sequence>MTATQQHTTGRVNGIISNLVLVEVDGPVGQNEICFIQHGDTPLMAEVIKVMGDKAYVQVFESTRGLRPGMEVRFEGHMLEATFGPGILSCNYDGLMHDLSTMSGIFLQRGDYTSALDLKKEWAFEPLAKAGDEATAGHWLGKVDENGIAHKIMVPFKMKGRYTVEEVMPAGNYKVQDTIAVLKDERGTEYKVSMLQKFPVKQAVKAYREKPRPFQLLETGVRTIDTLNPMVEGGTGFIPGPFGSGKTVLQHAISKQAEADIVIVAACGERANEVVDLFVEFPELEDPWTGRKLMERTTIIANTSNMPVAAREASVYTAMSIAEYYRSMGLKVLLLADSTSRWAQALREMSNRMEELPGPDAFPMDLPAIVSNFYARAGYVYLNNGETGSITFIGTVSPAGGNLKEPVTESTKKVARCFYALSQSRADSKRYPAIDPIESYSKYLEYPELQRVLNEQIEEGWTEKVNELKNILLRGKEAAEQINILGDDGVSIDTHLVFWRSEVVDEIILQQNAFDEVDARTPMDRQQFLVNKVLEVVATPLSFEGYEAINPYFKRVINAMKQMNYSEFESEAFNQNMKELEDTLAERKQAN</sequence>
<dbReference type="Gene3D" id="1.10.1140.10">
    <property type="entry name" value="Bovine Mitochondrial F1-atpase, Atp Synthase Beta Chain, Chain D, domain 3"/>
    <property type="match status" value="1"/>
</dbReference>
<dbReference type="RefSeq" id="WP_044217609.1">
    <property type="nucleotide sequence ID" value="NZ_JBKAGJ010000001.1"/>
</dbReference>
<dbReference type="Gene3D" id="2.40.50.100">
    <property type="match status" value="1"/>
</dbReference>
<accession>A0A098SCK2</accession>
<dbReference type="GO" id="GO:0046961">
    <property type="term" value="F:proton-transporting ATPase activity, rotational mechanism"/>
    <property type="evidence" value="ECO:0007669"/>
    <property type="project" value="InterPro"/>
</dbReference>
<dbReference type="CDD" id="cd01426">
    <property type="entry name" value="ATP-synt_F1_V1_A1_AB_FliI_N"/>
    <property type="match status" value="1"/>
</dbReference>
<dbReference type="Gene3D" id="3.40.50.300">
    <property type="entry name" value="P-loop containing nucleotide triphosphate hydrolases"/>
    <property type="match status" value="1"/>
</dbReference>
<keyword evidence="17" id="KW-1185">Reference proteome</keyword>
<dbReference type="CDD" id="cd01134">
    <property type="entry name" value="V_A-ATPase_A"/>
    <property type="match status" value="1"/>
</dbReference>
<proteinExistence type="inferred from homology"/>
<dbReference type="GO" id="GO:0005524">
    <property type="term" value="F:ATP binding"/>
    <property type="evidence" value="ECO:0007669"/>
    <property type="project" value="UniProtKB-KW"/>
</dbReference>
<dbReference type="InterPro" id="IPR024034">
    <property type="entry name" value="ATPase_F1/V1_b/a_C"/>
</dbReference>
<evidence type="ECO:0000256" key="4">
    <source>
        <dbReference type="ARBA" id="ARBA00022448"/>
    </source>
</evidence>
<protein>
    <recommendedName>
        <fullName evidence="3">V-type ATP synthase alpha chain</fullName>
        <ecNumber evidence="2">7.1.2.2</ecNumber>
    </recommendedName>
    <alternativeName>
        <fullName evidence="9">V-ATPase subunit A</fullName>
    </alternativeName>
</protein>
<keyword evidence="4" id="KW-0813">Transport</keyword>
<dbReference type="Pfam" id="PF00006">
    <property type="entry name" value="ATP-synt_ab"/>
    <property type="match status" value="1"/>
</dbReference>
<evidence type="ECO:0000256" key="9">
    <source>
        <dbReference type="ARBA" id="ARBA00031719"/>
    </source>
</evidence>
<dbReference type="Pfam" id="PF02874">
    <property type="entry name" value="ATP-synt_ab_N"/>
    <property type="match status" value="1"/>
</dbReference>
<evidence type="ECO:0000256" key="11">
    <source>
        <dbReference type="ARBA" id="ARBA00054855"/>
    </source>
</evidence>
<dbReference type="PROSITE" id="PS00152">
    <property type="entry name" value="ATPASE_ALPHA_BETA"/>
    <property type="match status" value="1"/>
</dbReference>
<dbReference type="InterPro" id="IPR027417">
    <property type="entry name" value="P-loop_NTPase"/>
</dbReference>
<keyword evidence="8" id="KW-0406">Ion transport</keyword>
<dbReference type="Pfam" id="PF22919">
    <property type="entry name" value="ATP-synt_VA_C"/>
    <property type="match status" value="1"/>
</dbReference>
<comment type="similarity">
    <text evidence="1">Belongs to the ATPase alpha/beta chains family.</text>
</comment>
<dbReference type="Pfam" id="PF16886">
    <property type="entry name" value="ATP-synt_ab_Xtn"/>
    <property type="match status" value="1"/>
</dbReference>
<dbReference type="SUPFAM" id="SSF47917">
    <property type="entry name" value="C-terminal domain of alpha and beta subunits of F1 ATP synthase"/>
    <property type="match status" value="1"/>
</dbReference>